<name>A0A919P7C7_9CELL</name>
<dbReference type="Proteomes" id="UP000642125">
    <property type="component" value="Unassembled WGS sequence"/>
</dbReference>
<comment type="caution">
    <text evidence="5">The sequence shown here is derived from an EMBL/GenBank/DDBJ whole genome shotgun (WGS) entry which is preliminary data.</text>
</comment>
<evidence type="ECO:0000256" key="1">
    <source>
        <dbReference type="ARBA" id="ARBA00004255"/>
    </source>
</evidence>
<dbReference type="GO" id="GO:0070273">
    <property type="term" value="F:phosphatidylinositol-4-phosphate binding"/>
    <property type="evidence" value="ECO:0007669"/>
    <property type="project" value="InterPro"/>
</dbReference>
<dbReference type="GO" id="GO:0005737">
    <property type="term" value="C:cytoplasm"/>
    <property type="evidence" value="ECO:0007669"/>
    <property type="project" value="UniProtKB-ARBA"/>
</dbReference>
<accession>A0A919P7C7</accession>
<dbReference type="AlphaFoldDB" id="A0A919P7C7"/>
<protein>
    <recommendedName>
        <fullName evidence="7">GPP34 family phosphoprotein</fullName>
    </recommendedName>
</protein>
<dbReference type="Pfam" id="PF05719">
    <property type="entry name" value="GPP34"/>
    <property type="match status" value="1"/>
</dbReference>
<keyword evidence="3" id="KW-0446">Lipid-binding</keyword>
<dbReference type="Gene3D" id="1.10.3630.10">
    <property type="entry name" value="yeast vps74-n-term truncation variant domain like"/>
    <property type="match status" value="1"/>
</dbReference>
<keyword evidence="6" id="KW-1185">Reference proteome</keyword>
<comment type="subcellular location">
    <subcellularLocation>
        <location evidence="1">Golgi apparatus membrane</location>
        <topology evidence="1">Peripheral membrane protein</topology>
        <orientation evidence="1">Cytoplasmic side</orientation>
    </subcellularLocation>
</comment>
<keyword evidence="4" id="KW-0472">Membrane</keyword>
<proteinExistence type="predicted"/>
<gene>
    <name evidence="5" type="ORF">Cpa01nite_08170</name>
</gene>
<organism evidence="5 6">
    <name type="scientific">Cellulomonas pakistanensis</name>
    <dbReference type="NCBI Taxonomy" id="992287"/>
    <lineage>
        <taxon>Bacteria</taxon>
        <taxon>Bacillati</taxon>
        <taxon>Actinomycetota</taxon>
        <taxon>Actinomycetes</taxon>
        <taxon>Micrococcales</taxon>
        <taxon>Cellulomonadaceae</taxon>
        <taxon>Cellulomonas</taxon>
    </lineage>
</organism>
<evidence type="ECO:0008006" key="7">
    <source>
        <dbReference type="Google" id="ProtNLM"/>
    </source>
</evidence>
<evidence type="ECO:0000256" key="3">
    <source>
        <dbReference type="ARBA" id="ARBA00023121"/>
    </source>
</evidence>
<dbReference type="EMBL" id="BONO01000004">
    <property type="protein sequence ID" value="GIG35436.1"/>
    <property type="molecule type" value="Genomic_DNA"/>
</dbReference>
<evidence type="ECO:0000256" key="4">
    <source>
        <dbReference type="ARBA" id="ARBA00023136"/>
    </source>
</evidence>
<evidence type="ECO:0000256" key="2">
    <source>
        <dbReference type="ARBA" id="ARBA00023034"/>
    </source>
</evidence>
<keyword evidence="2" id="KW-0333">Golgi apparatus</keyword>
<evidence type="ECO:0000313" key="6">
    <source>
        <dbReference type="Proteomes" id="UP000642125"/>
    </source>
</evidence>
<dbReference type="GO" id="GO:0012505">
    <property type="term" value="C:endomembrane system"/>
    <property type="evidence" value="ECO:0007669"/>
    <property type="project" value="UniProtKB-ARBA"/>
</dbReference>
<dbReference type="InterPro" id="IPR008628">
    <property type="entry name" value="GPP34-like"/>
</dbReference>
<evidence type="ECO:0000313" key="5">
    <source>
        <dbReference type="EMBL" id="GIG35436.1"/>
    </source>
</evidence>
<sequence length="233" mass="24463">MTGTAHDPAAPTLAEDLLLLLFDRRHGVFHGEGVPLFHVLAGAVLVDLAVQDRVRVAAASSWRGRPVTAVGDEPPADELLRPAWERAARKPVDVQQLIVETGPVLRPATVDRLVERGHLRTERRTVLGLLPVTALADGGTPRRAELVAGVRAALVDGAEPDARTAALAGLLSASGSLPALHREIPWSGAVHDRGRALQDADWGAAEAAEAVRRSVVAVLVTTAVTAAAVAPDR</sequence>
<dbReference type="RefSeq" id="WP_203667476.1">
    <property type="nucleotide sequence ID" value="NZ_BONO01000004.1"/>
</dbReference>
<dbReference type="InterPro" id="IPR038261">
    <property type="entry name" value="GPP34-like_sf"/>
</dbReference>
<reference evidence="5" key="1">
    <citation type="submission" date="2021-01" db="EMBL/GenBank/DDBJ databases">
        <title>Whole genome shotgun sequence of Cellulomonas pakistanensis NBRC 110800.</title>
        <authorList>
            <person name="Komaki H."/>
            <person name="Tamura T."/>
        </authorList>
    </citation>
    <scope>NUCLEOTIDE SEQUENCE</scope>
    <source>
        <strain evidence="5">NBRC 110800</strain>
    </source>
</reference>